<reference evidence="6 7" key="1">
    <citation type="submission" date="2022-04" db="EMBL/GenBank/DDBJ databases">
        <title>Genome sequence of C. roseum typestrain.</title>
        <authorList>
            <person name="Poehlein A."/>
            <person name="Schoch T."/>
            <person name="Duerre P."/>
            <person name="Daniel R."/>
        </authorList>
    </citation>
    <scope>NUCLEOTIDE SEQUENCE [LARGE SCALE GENOMIC DNA]</scope>
    <source>
        <strain evidence="6 7">DSM 7320</strain>
    </source>
</reference>
<dbReference type="Proteomes" id="UP000190951">
    <property type="component" value="Chromosome"/>
</dbReference>
<keyword evidence="2" id="KW-1003">Cell membrane</keyword>
<gene>
    <name evidence="6" type="primary">larQ</name>
    <name evidence="6" type="ORF">CROST_013150</name>
</gene>
<accession>A0A1S8KXH6</accession>
<comment type="subcellular location">
    <subcellularLocation>
        <location evidence="1">Membrane</location>
        <topology evidence="1">Multi-pass membrane protein</topology>
    </subcellularLocation>
</comment>
<sequence length="268" mass="30980">MIPVWLSEKDNYVPKKEKNSYVEKSIFSLIKTISIIRQNKNSEGVIYDLNPTLKVISIIVIIIAVALSRSLIDLLVMDVYVLIALILIDKRMRIRVFFRSLIFPCITLIALIPSMIYGNVYNSILIFQKIVVTILIVNILSHTTKWSEVSKALKLLFVPDIFIWIMDITIKYIVVLGEYSIDLLYALKLRAIGVTNDKYKSLTGIMGNLFVKSYKMSEELFNAMECRGFVGEYTTKVNLRLKKIDYIYLFVNVILIIFFIITVFIHLK</sequence>
<evidence type="ECO:0000256" key="2">
    <source>
        <dbReference type="ARBA" id="ARBA00022475"/>
    </source>
</evidence>
<evidence type="ECO:0000313" key="7">
    <source>
        <dbReference type="Proteomes" id="UP000190951"/>
    </source>
</evidence>
<dbReference type="STRING" id="84029.CROST_44110"/>
<dbReference type="CDD" id="cd16914">
    <property type="entry name" value="EcfT"/>
    <property type="match status" value="1"/>
</dbReference>
<dbReference type="GO" id="GO:0005886">
    <property type="term" value="C:plasma membrane"/>
    <property type="evidence" value="ECO:0007669"/>
    <property type="project" value="UniProtKB-ARBA"/>
</dbReference>
<name>A0A1S8KXH6_9CLOT</name>
<keyword evidence="3" id="KW-0812">Transmembrane</keyword>
<evidence type="ECO:0000256" key="1">
    <source>
        <dbReference type="ARBA" id="ARBA00004141"/>
    </source>
</evidence>
<keyword evidence="4" id="KW-1133">Transmembrane helix</keyword>
<organism evidence="6 7">
    <name type="scientific">Clostridium felsineum</name>
    <dbReference type="NCBI Taxonomy" id="36839"/>
    <lineage>
        <taxon>Bacteria</taxon>
        <taxon>Bacillati</taxon>
        <taxon>Bacillota</taxon>
        <taxon>Clostridia</taxon>
        <taxon>Eubacteriales</taxon>
        <taxon>Clostridiaceae</taxon>
        <taxon>Clostridium</taxon>
    </lineage>
</organism>
<dbReference type="PANTHER" id="PTHR34857">
    <property type="entry name" value="SLL0384 PROTEIN"/>
    <property type="match status" value="1"/>
</dbReference>
<dbReference type="EMBL" id="CP096983">
    <property type="protein sequence ID" value="URZ10605.1"/>
    <property type="molecule type" value="Genomic_DNA"/>
</dbReference>
<proteinExistence type="predicted"/>
<evidence type="ECO:0000256" key="5">
    <source>
        <dbReference type="ARBA" id="ARBA00023136"/>
    </source>
</evidence>
<dbReference type="InterPro" id="IPR003339">
    <property type="entry name" value="ABC/ECF_trnsptr_transmembrane"/>
</dbReference>
<protein>
    <submittedName>
        <fullName evidence="6">Nickel permease LarQ</fullName>
    </submittedName>
</protein>
<evidence type="ECO:0000256" key="4">
    <source>
        <dbReference type="ARBA" id="ARBA00022989"/>
    </source>
</evidence>
<dbReference type="PANTHER" id="PTHR34857:SF2">
    <property type="entry name" value="SLL0384 PROTEIN"/>
    <property type="match status" value="1"/>
</dbReference>
<dbReference type="InterPro" id="IPR051611">
    <property type="entry name" value="ECF_transporter_component"/>
</dbReference>
<evidence type="ECO:0000256" key="3">
    <source>
        <dbReference type="ARBA" id="ARBA00022692"/>
    </source>
</evidence>
<dbReference type="RefSeq" id="WP_077835530.1">
    <property type="nucleotide sequence ID" value="NZ_CP096983.1"/>
</dbReference>
<keyword evidence="7" id="KW-1185">Reference proteome</keyword>
<dbReference type="AlphaFoldDB" id="A0A1S8KXH6"/>
<dbReference type="Pfam" id="PF02361">
    <property type="entry name" value="CbiQ"/>
    <property type="match status" value="1"/>
</dbReference>
<dbReference type="KEGG" id="crw:CROST_013150"/>
<evidence type="ECO:0000313" key="6">
    <source>
        <dbReference type="EMBL" id="URZ10605.1"/>
    </source>
</evidence>
<keyword evidence="5" id="KW-0472">Membrane</keyword>